<keyword evidence="1" id="KW-0472">Membrane</keyword>
<reference evidence="2 3" key="1">
    <citation type="submission" date="2020-04" db="EMBL/GenBank/DDBJ databases">
        <title>Genome sequencing of novel species.</title>
        <authorList>
            <person name="Heo J."/>
            <person name="Kim S.-J."/>
            <person name="Kim J.-S."/>
            <person name="Hong S.-B."/>
            <person name="Kwon S.-W."/>
        </authorList>
    </citation>
    <scope>NUCLEOTIDE SEQUENCE [LARGE SCALE GENOMIC DNA]</scope>
    <source>
        <strain evidence="2 3">AF9R3</strain>
    </source>
</reference>
<dbReference type="Proteomes" id="UP000503117">
    <property type="component" value="Chromosome"/>
</dbReference>
<gene>
    <name evidence="2" type="ORF">HH213_22210</name>
</gene>
<sequence length="64" mass="7006">MDWLTSVSPILIPIVALMIPIVGIIAGAVLKVQKLQLLHETIRVLSANGQPIPQQLLDQIIDKK</sequence>
<evidence type="ECO:0000313" key="3">
    <source>
        <dbReference type="Proteomes" id="UP000503117"/>
    </source>
</evidence>
<dbReference type="EMBL" id="CP051684">
    <property type="protein sequence ID" value="QJD92566.1"/>
    <property type="molecule type" value="Genomic_DNA"/>
</dbReference>
<evidence type="ECO:0000313" key="2">
    <source>
        <dbReference type="EMBL" id="QJD92566.1"/>
    </source>
</evidence>
<dbReference type="RefSeq" id="WP_110848365.1">
    <property type="nucleotide sequence ID" value="NZ_CP051684.1"/>
</dbReference>
<organism evidence="2 3">
    <name type="scientific">Duganella dendranthematis</name>
    <dbReference type="NCBI Taxonomy" id="2728021"/>
    <lineage>
        <taxon>Bacteria</taxon>
        <taxon>Pseudomonadati</taxon>
        <taxon>Pseudomonadota</taxon>
        <taxon>Betaproteobacteria</taxon>
        <taxon>Burkholderiales</taxon>
        <taxon>Oxalobacteraceae</taxon>
        <taxon>Telluria group</taxon>
        <taxon>Duganella</taxon>
    </lineage>
</organism>
<keyword evidence="1" id="KW-1133">Transmembrane helix</keyword>
<name>A0ABX6MEC7_9BURK</name>
<accession>A0ABX6MEC7</accession>
<feature type="transmembrane region" description="Helical" evidence="1">
    <location>
        <begin position="6"/>
        <end position="30"/>
    </location>
</feature>
<proteinExistence type="predicted"/>
<keyword evidence="1" id="KW-0812">Transmembrane</keyword>
<keyword evidence="3" id="KW-1185">Reference proteome</keyword>
<protein>
    <submittedName>
        <fullName evidence="2">Uncharacterized protein</fullName>
    </submittedName>
</protein>
<evidence type="ECO:0000256" key="1">
    <source>
        <dbReference type="SAM" id="Phobius"/>
    </source>
</evidence>